<dbReference type="EMBL" id="SEWY01000002">
    <property type="protein sequence ID" value="TBH74292.1"/>
    <property type="molecule type" value="Genomic_DNA"/>
</dbReference>
<evidence type="ECO:0000259" key="2">
    <source>
        <dbReference type="PROSITE" id="PS51782"/>
    </source>
</evidence>
<dbReference type="PANTHER" id="PTHR33734">
    <property type="entry name" value="LYSM DOMAIN-CONTAINING GPI-ANCHORED PROTEIN 2"/>
    <property type="match status" value="1"/>
</dbReference>
<dbReference type="Gene3D" id="3.10.350.10">
    <property type="entry name" value="LysM domain"/>
    <property type="match status" value="2"/>
</dbReference>
<protein>
    <submittedName>
        <fullName evidence="3">LysM peptidoglycan-binding domain-containing protein</fullName>
    </submittedName>
</protein>
<dbReference type="AlphaFoldDB" id="A0A4Q9BDP9"/>
<dbReference type="OrthoDB" id="912393at2"/>
<feature type="domain" description="LysM" evidence="2">
    <location>
        <begin position="112"/>
        <end position="156"/>
    </location>
</feature>
<keyword evidence="1" id="KW-0472">Membrane</keyword>
<keyword evidence="1" id="KW-1133">Transmembrane helix</keyword>
<keyword evidence="4" id="KW-1185">Reference proteome</keyword>
<dbReference type="RefSeq" id="WP_130894905.1">
    <property type="nucleotide sequence ID" value="NZ_JAANOM010000001.1"/>
</dbReference>
<gene>
    <name evidence="3" type="ORF">EWU20_03915</name>
</gene>
<sequence>MSENEESSKLPVITLGILLLTLVGLIAVGFEHFVSPDKDELIKAEKFVETEEEVLPEASQVVIDSTQDPADSLIVPKDSIISKSDEEELAEQKKEAEAEVVPEVAAPAGKSHAITVEKGETFSAVARHYGLKVDQLKALNPGVNPDGIKSGSTKLNVKIQAIHTVGPGDIMRKVAEKYGVSKQAIMDANHKKDDITLRGEVLIIPLKK</sequence>
<dbReference type="SUPFAM" id="SSF54106">
    <property type="entry name" value="LysM domain"/>
    <property type="match status" value="2"/>
</dbReference>
<dbReference type="InterPro" id="IPR018392">
    <property type="entry name" value="LysM"/>
</dbReference>
<reference evidence="3 4" key="1">
    <citation type="submission" date="2019-02" db="EMBL/GenBank/DDBJ databases">
        <title>Genome of a new Bacteroidetes strain.</title>
        <authorList>
            <person name="Pitt A."/>
        </authorList>
    </citation>
    <scope>NUCLEOTIDE SEQUENCE [LARGE SCALE GENOMIC DNA]</scope>
    <source>
        <strain evidence="3 4">103A-SOEBACH</strain>
    </source>
</reference>
<dbReference type="InterPro" id="IPR036779">
    <property type="entry name" value="LysM_dom_sf"/>
</dbReference>
<name>A0A4Q9BDP9_9BACT</name>
<evidence type="ECO:0000313" key="4">
    <source>
        <dbReference type="Proteomes" id="UP000293583"/>
    </source>
</evidence>
<comment type="caution">
    <text evidence="3">The sequence shown here is derived from an EMBL/GenBank/DDBJ whole genome shotgun (WGS) entry which is preliminary data.</text>
</comment>
<feature type="transmembrane region" description="Helical" evidence="1">
    <location>
        <begin position="12"/>
        <end position="34"/>
    </location>
</feature>
<evidence type="ECO:0000256" key="1">
    <source>
        <dbReference type="SAM" id="Phobius"/>
    </source>
</evidence>
<evidence type="ECO:0000313" key="3">
    <source>
        <dbReference type="EMBL" id="TBH74292.1"/>
    </source>
</evidence>
<organism evidence="3 4">
    <name type="scientific">Aquirufa antheringensis</name>
    <dbReference type="NCBI Taxonomy" id="2516559"/>
    <lineage>
        <taxon>Bacteria</taxon>
        <taxon>Pseudomonadati</taxon>
        <taxon>Bacteroidota</taxon>
        <taxon>Cytophagia</taxon>
        <taxon>Cytophagales</taxon>
        <taxon>Flectobacillaceae</taxon>
        <taxon>Aquirufa</taxon>
    </lineage>
</organism>
<accession>A0A4Q9BDP9</accession>
<dbReference type="CDD" id="cd00118">
    <property type="entry name" value="LysM"/>
    <property type="match status" value="2"/>
</dbReference>
<proteinExistence type="predicted"/>
<dbReference type="Proteomes" id="UP000293583">
    <property type="component" value="Unassembled WGS sequence"/>
</dbReference>
<keyword evidence="1" id="KW-0812">Transmembrane</keyword>
<dbReference type="Pfam" id="PF01476">
    <property type="entry name" value="LysM"/>
    <property type="match status" value="2"/>
</dbReference>
<dbReference type="SMART" id="SM00257">
    <property type="entry name" value="LysM"/>
    <property type="match status" value="2"/>
</dbReference>
<dbReference type="PROSITE" id="PS51782">
    <property type="entry name" value="LYSM"/>
    <property type="match status" value="1"/>
</dbReference>
<dbReference type="PANTHER" id="PTHR33734:SF22">
    <property type="entry name" value="MEMBRANE-BOUND LYTIC MUREIN TRANSGLYCOSYLASE D"/>
    <property type="match status" value="1"/>
</dbReference>